<proteinExistence type="predicted"/>
<evidence type="ECO:0000256" key="1">
    <source>
        <dbReference type="SAM" id="Coils"/>
    </source>
</evidence>
<dbReference type="EMBL" id="DSMG01000135">
    <property type="protein sequence ID" value="HDX32469.1"/>
    <property type="molecule type" value="Genomic_DNA"/>
</dbReference>
<keyword evidence="1" id="KW-0175">Coiled coil</keyword>
<reference evidence="3" key="1">
    <citation type="journal article" date="2020" name="mSystems">
        <title>Genome- and Community-Level Interaction Insights into Carbon Utilization and Element Cycling Functions of Hydrothermarchaeota in Hydrothermal Sediment.</title>
        <authorList>
            <person name="Zhou Z."/>
            <person name="Liu Y."/>
            <person name="Xu W."/>
            <person name="Pan J."/>
            <person name="Luo Z.H."/>
            <person name="Li M."/>
        </authorList>
    </citation>
    <scope>NUCLEOTIDE SEQUENCE [LARGE SCALE GENOMIC DNA]</scope>
    <source>
        <strain evidence="3">SpSt-289</strain>
    </source>
</reference>
<feature type="region of interest" description="Disordered" evidence="2">
    <location>
        <begin position="1"/>
        <end position="41"/>
    </location>
</feature>
<dbReference type="PANTHER" id="PTHR34614">
    <property type="match status" value="1"/>
</dbReference>
<organism evidence="3">
    <name type="scientific">Caldilinea aerophila</name>
    <dbReference type="NCBI Taxonomy" id="133453"/>
    <lineage>
        <taxon>Bacteria</taxon>
        <taxon>Bacillati</taxon>
        <taxon>Chloroflexota</taxon>
        <taxon>Caldilineae</taxon>
        <taxon>Caldilineales</taxon>
        <taxon>Caldilineaceae</taxon>
        <taxon>Caldilinea</taxon>
    </lineage>
</organism>
<feature type="coiled-coil region" evidence="1">
    <location>
        <begin position="308"/>
        <end position="342"/>
    </location>
</feature>
<dbReference type="AlphaFoldDB" id="A0A7C1K0T4"/>
<evidence type="ECO:0000256" key="2">
    <source>
        <dbReference type="SAM" id="MobiDB-lite"/>
    </source>
</evidence>
<name>A0A7C1K0T4_9CHLR</name>
<dbReference type="InterPro" id="IPR047654">
    <property type="entry name" value="IS1634_transpos"/>
</dbReference>
<evidence type="ECO:0000313" key="3">
    <source>
        <dbReference type="EMBL" id="HDX32469.1"/>
    </source>
</evidence>
<gene>
    <name evidence="3" type="ORF">ENQ20_13430</name>
</gene>
<protein>
    <submittedName>
        <fullName evidence="3">IS1634 family transposase</fullName>
    </submittedName>
</protein>
<sequence length="571" mass="64408">MDEHAGYVIQRGDAPHPAPLPLGEGDKRKQNASQPGEQEKEGISLGKTVTGWLAHILSEADHRLNRVEDWAAKRIQTLRGCLDESVRALDFSDDRLALVLNLLRHDACWTTLETALNQRTIRVYNLKPGCVRIDSTTACRYGQVTAEGLFQFGHSKDHRPDLPQVKVVLSTLDPLGMPVVTQVVSGEKADDPLYIPAIDQVRDSVGQSGLLYVGDCKLMALATRAHLQAGTDHYLGPFSLVQVPQATLDEYLAPVWAEEQPLTPVYRPDSDGQEEKIAEGFERSQVLSATVDGKEITWVERQLIVRSLAQAQAVETALRRRLQQAQQAIESLNERKRGKKRFTDVEMLRQATEAIIQQHQVEGLLEAQYSEQVHERHVRKYKERPAETRQERQVSVTVQRNESAVQEVIRRQGWRVYGTNAPTEELSLAQAVLAYRAEYVVEHNFRRLKGKPLTLTPMYLEDDDRVTGLIRLLSLALRVLTSTEYIVRRRLVETGEKLSGLYAGNPKRATDRPTTEALRRAFKDIFLSVVTLGEQTYLHLTPLSELQLKILALLDLPAEIYTRLAHFAIPP</sequence>
<dbReference type="PANTHER" id="PTHR34614:SF2">
    <property type="entry name" value="TRANSPOSASE IS4-LIKE DOMAIN-CONTAINING PROTEIN"/>
    <property type="match status" value="1"/>
</dbReference>
<dbReference type="NCBIfam" id="NF033559">
    <property type="entry name" value="transpos_IS1634"/>
    <property type="match status" value="1"/>
</dbReference>
<accession>A0A7C1K0T4</accession>
<comment type="caution">
    <text evidence="3">The sequence shown here is derived from an EMBL/GenBank/DDBJ whole genome shotgun (WGS) entry which is preliminary data.</text>
</comment>